<dbReference type="Proteomes" id="UP000025245">
    <property type="component" value="Chromosome"/>
</dbReference>
<evidence type="ECO:0000256" key="1">
    <source>
        <dbReference type="SAM" id="Phobius"/>
    </source>
</evidence>
<keyword evidence="1" id="KW-0472">Membrane</keyword>
<evidence type="ECO:0008006" key="4">
    <source>
        <dbReference type="Google" id="ProtNLM"/>
    </source>
</evidence>
<dbReference type="InterPro" id="IPR053160">
    <property type="entry name" value="MFS_DHA3_Transporter"/>
</dbReference>
<accession>A0ABM5QFL1</accession>
<dbReference type="EMBL" id="CP007586">
    <property type="protein sequence ID" value="AHY15017.1"/>
    <property type="molecule type" value="Genomic_DNA"/>
</dbReference>
<name>A0ABM5QFL1_STRIN</name>
<dbReference type="PANTHER" id="PTHR23530">
    <property type="entry name" value="TRANSPORT PROTEIN-RELATED"/>
    <property type="match status" value="1"/>
</dbReference>
<sequence>MFKQSYKKNIGLLGASEFFAFFGITSFWLLFLSQNGMSLLEIGLLESLFHATSLLSEVPSGILADRFSYKSNLYLSRLTAILSAIEEATRTLGMVLAGFLIHGFLDVPYSCF</sequence>
<gene>
    <name evidence="2" type="ORF">DQ08_00630</name>
</gene>
<dbReference type="Gene3D" id="1.20.1250.20">
    <property type="entry name" value="MFS general substrate transporter like domains"/>
    <property type="match status" value="1"/>
</dbReference>
<dbReference type="InterPro" id="IPR036259">
    <property type="entry name" value="MFS_trans_sf"/>
</dbReference>
<keyword evidence="1" id="KW-1133">Transmembrane helix</keyword>
<reference evidence="2 3" key="1">
    <citation type="journal article" date="2014" name="Genome Announc.">
        <title>Complete Genome Sequence of a Virulent Strain, Streptococcus iniae ISET0901, Isolated from Diseased Tilapia.</title>
        <authorList>
            <person name="Pridgeon J.W."/>
            <person name="Zhang D."/>
            <person name="Zhang L."/>
        </authorList>
    </citation>
    <scope>NUCLEOTIDE SEQUENCE [LARGE SCALE GENOMIC DNA]</scope>
    <source>
        <strain evidence="2 3">ISET0901</strain>
    </source>
</reference>
<dbReference type="PANTHER" id="PTHR23530:SF1">
    <property type="entry name" value="PERMEASE, MAJOR FACILITATOR SUPERFAMILY-RELATED"/>
    <property type="match status" value="1"/>
</dbReference>
<feature type="transmembrane region" description="Helical" evidence="1">
    <location>
        <begin position="12"/>
        <end position="31"/>
    </location>
</feature>
<keyword evidence="3" id="KW-1185">Reference proteome</keyword>
<keyword evidence="1" id="KW-0812">Transmembrane</keyword>
<proteinExistence type="predicted"/>
<protein>
    <recommendedName>
        <fullName evidence="4">MFS transporter</fullName>
    </recommendedName>
</protein>
<organism evidence="2 3">
    <name type="scientific">Streptococcus iniae</name>
    <name type="common">Streptococcus shiloi</name>
    <dbReference type="NCBI Taxonomy" id="1346"/>
    <lineage>
        <taxon>Bacteria</taxon>
        <taxon>Bacillati</taxon>
        <taxon>Bacillota</taxon>
        <taxon>Bacilli</taxon>
        <taxon>Lactobacillales</taxon>
        <taxon>Streptococcaceae</taxon>
        <taxon>Streptococcus</taxon>
    </lineage>
</organism>
<evidence type="ECO:0000313" key="3">
    <source>
        <dbReference type="Proteomes" id="UP000025245"/>
    </source>
</evidence>
<dbReference type="SUPFAM" id="SSF103473">
    <property type="entry name" value="MFS general substrate transporter"/>
    <property type="match status" value="1"/>
</dbReference>
<evidence type="ECO:0000313" key="2">
    <source>
        <dbReference type="EMBL" id="AHY15017.1"/>
    </source>
</evidence>